<comment type="caution">
    <text evidence="3">The sequence shown here is derived from an EMBL/GenBank/DDBJ whole genome shotgun (WGS) entry which is preliminary data.</text>
</comment>
<comment type="function">
    <text evidence="1">Forms oxaloacetate, a four-carbon dicarboxylic acid source for the tricarboxylic acid cycle.</text>
</comment>
<dbReference type="InterPro" id="IPR015813">
    <property type="entry name" value="Pyrv/PenolPyrv_kinase-like_dom"/>
</dbReference>
<dbReference type="EMBL" id="PGTN01001046">
    <property type="protein sequence ID" value="PJF45484.1"/>
    <property type="molecule type" value="Genomic_DNA"/>
</dbReference>
<feature type="non-terminal residue" evidence="3">
    <location>
        <position position="1"/>
    </location>
</feature>
<dbReference type="GO" id="GO:0015977">
    <property type="term" value="P:carbon fixation"/>
    <property type="evidence" value="ECO:0007669"/>
    <property type="project" value="InterPro"/>
</dbReference>
<dbReference type="GO" id="GO:0006099">
    <property type="term" value="P:tricarboxylic acid cycle"/>
    <property type="evidence" value="ECO:0007669"/>
    <property type="project" value="InterPro"/>
</dbReference>
<evidence type="ECO:0000256" key="2">
    <source>
        <dbReference type="ARBA" id="ARBA00022419"/>
    </source>
</evidence>
<dbReference type="Gene3D" id="1.20.1440.90">
    <property type="entry name" value="Phosphoenolpyruvate/pyruvate domain"/>
    <property type="match status" value="1"/>
</dbReference>
<gene>
    <name evidence="3" type="ORF">CUN48_18650</name>
</gene>
<dbReference type="AlphaFoldDB" id="A0A2M8Q6S8"/>
<feature type="non-terminal residue" evidence="3">
    <location>
        <position position="126"/>
    </location>
</feature>
<evidence type="ECO:0000313" key="4">
    <source>
        <dbReference type="Proteomes" id="UP000230790"/>
    </source>
</evidence>
<reference evidence="3 4" key="1">
    <citation type="submission" date="2017-11" db="EMBL/GenBank/DDBJ databases">
        <title>Evolution of Phototrophy in the Chloroflexi Phylum Driven by Horizontal Gene Transfer.</title>
        <authorList>
            <person name="Ward L.M."/>
            <person name="Hemp J."/>
            <person name="Shih P.M."/>
            <person name="Mcglynn S.E."/>
            <person name="Fischer W."/>
        </authorList>
    </citation>
    <scope>NUCLEOTIDE SEQUENCE [LARGE SCALE GENOMIC DNA]</scope>
    <source>
        <strain evidence="3">JP3_7</strain>
    </source>
</reference>
<dbReference type="InterPro" id="IPR021135">
    <property type="entry name" value="PEP_COase"/>
</dbReference>
<name>A0A2M8Q6S8_9CHLR</name>
<dbReference type="Pfam" id="PF00311">
    <property type="entry name" value="PEPcase"/>
    <property type="match status" value="1"/>
</dbReference>
<sequence>VTLSVTEEALRAMKETVLKQYNIAIDELYQHLIPATTRVSISDELRASIAEDFKLVPEEEVEVLERFRMEPYRQKLIMMFRRLRATRAENERPWDDRERNPRAYRNVDEFMNDLRIIERSLLANKG</sequence>
<organism evidence="3 4">
    <name type="scientific">Candidatus Thermofonsia Clade 3 bacterium</name>
    <dbReference type="NCBI Taxonomy" id="2364212"/>
    <lineage>
        <taxon>Bacteria</taxon>
        <taxon>Bacillati</taxon>
        <taxon>Chloroflexota</taxon>
        <taxon>Candidatus Thermofontia</taxon>
        <taxon>Candidatus Thermofonsia Clade 3</taxon>
    </lineage>
</organism>
<protein>
    <recommendedName>
        <fullName evidence="2">Phosphoenolpyruvate carboxylase</fullName>
    </recommendedName>
</protein>
<proteinExistence type="predicted"/>
<dbReference type="SUPFAM" id="SSF51621">
    <property type="entry name" value="Phosphoenolpyruvate/pyruvate domain"/>
    <property type="match status" value="1"/>
</dbReference>
<accession>A0A2M8Q6S8</accession>
<dbReference type="Proteomes" id="UP000230790">
    <property type="component" value="Unassembled WGS sequence"/>
</dbReference>
<dbReference type="GO" id="GO:0008964">
    <property type="term" value="F:phosphoenolpyruvate carboxylase activity"/>
    <property type="evidence" value="ECO:0007669"/>
    <property type="project" value="InterPro"/>
</dbReference>
<evidence type="ECO:0000313" key="3">
    <source>
        <dbReference type="EMBL" id="PJF45484.1"/>
    </source>
</evidence>
<evidence type="ECO:0000256" key="1">
    <source>
        <dbReference type="ARBA" id="ARBA00003670"/>
    </source>
</evidence>